<dbReference type="NCBIfam" id="NF008761">
    <property type="entry name" value="PRK11797.1"/>
    <property type="match status" value="1"/>
</dbReference>
<name>A0A0F5JYJ6_9BURK</name>
<dbReference type="PATRIC" id="fig|28092.6.peg.3314"/>
<dbReference type="InterPro" id="IPR023750">
    <property type="entry name" value="RbsD-like_sf"/>
</dbReference>
<proteinExistence type="predicted"/>
<comment type="catalytic activity">
    <reaction evidence="1">
        <text>beta-D-ribopyranose = beta-D-ribofuranose</text>
        <dbReference type="Rhea" id="RHEA:25432"/>
        <dbReference type="ChEBI" id="CHEBI:27476"/>
        <dbReference type="ChEBI" id="CHEBI:47002"/>
        <dbReference type="EC" id="5.4.99.62"/>
    </reaction>
</comment>
<evidence type="ECO:0000256" key="5">
    <source>
        <dbReference type="ARBA" id="ARBA00023277"/>
    </source>
</evidence>
<dbReference type="STRING" id="28092.WM40_14030"/>
<dbReference type="InterPro" id="IPR023064">
    <property type="entry name" value="D-ribose_pyranase"/>
</dbReference>
<dbReference type="GO" id="GO:0062193">
    <property type="term" value="F:D-ribose pyranase activity"/>
    <property type="evidence" value="ECO:0007669"/>
    <property type="project" value="UniProtKB-EC"/>
</dbReference>
<dbReference type="GO" id="GO:0016872">
    <property type="term" value="F:intramolecular lyase activity"/>
    <property type="evidence" value="ECO:0007669"/>
    <property type="project" value="InterPro"/>
</dbReference>
<accession>A0A0F5JYJ6</accession>
<dbReference type="RefSeq" id="WP_046153154.1">
    <property type="nucleotide sequence ID" value="NZ_CADFGU010000010.1"/>
</dbReference>
<dbReference type="SUPFAM" id="SSF102546">
    <property type="entry name" value="RbsD-like"/>
    <property type="match status" value="1"/>
</dbReference>
<evidence type="ECO:0000256" key="2">
    <source>
        <dbReference type="ARBA" id="ARBA00012862"/>
    </source>
</evidence>
<sequence length="132" mass="14152">MKKTPLLHTALSRLIASLGHGDMILIADAGMPAPRNTGVEIIDLALTPGMPGIDVVLSTVLTEMQVESYVIASETVTRADRWLADLQTALPIDHRTMSHAELKTLSGQARAFIRTGECTPYANVILVAGVTF</sequence>
<protein>
    <recommendedName>
        <fullName evidence="2">D-ribose pyranase</fullName>
        <ecNumber evidence="2">5.4.99.62</ecNumber>
    </recommendedName>
</protein>
<dbReference type="Pfam" id="PF05025">
    <property type="entry name" value="RbsD_FucU"/>
    <property type="match status" value="1"/>
</dbReference>
<evidence type="ECO:0000256" key="4">
    <source>
        <dbReference type="ARBA" id="ARBA00023235"/>
    </source>
</evidence>
<keyword evidence="4" id="KW-0413">Isomerase</keyword>
<dbReference type="AlphaFoldDB" id="A0A0F5JYJ6"/>
<keyword evidence="5" id="KW-0119">Carbohydrate metabolism</keyword>
<dbReference type="GO" id="GO:0048029">
    <property type="term" value="F:monosaccharide binding"/>
    <property type="evidence" value="ECO:0007669"/>
    <property type="project" value="InterPro"/>
</dbReference>
<gene>
    <name evidence="6" type="ORF">WM40_14030</name>
</gene>
<dbReference type="EC" id="5.4.99.62" evidence="2"/>
<organism evidence="6 7">
    <name type="scientific">Robbsia andropogonis</name>
    <dbReference type="NCBI Taxonomy" id="28092"/>
    <lineage>
        <taxon>Bacteria</taxon>
        <taxon>Pseudomonadati</taxon>
        <taxon>Pseudomonadota</taxon>
        <taxon>Betaproteobacteria</taxon>
        <taxon>Burkholderiales</taxon>
        <taxon>Burkholderiaceae</taxon>
        <taxon>Robbsia</taxon>
    </lineage>
</organism>
<evidence type="ECO:0000313" key="7">
    <source>
        <dbReference type="Proteomes" id="UP000033618"/>
    </source>
</evidence>
<dbReference type="Proteomes" id="UP000033618">
    <property type="component" value="Unassembled WGS sequence"/>
</dbReference>
<dbReference type="PANTHER" id="PTHR37831">
    <property type="entry name" value="D-RIBOSE PYRANASE"/>
    <property type="match status" value="1"/>
</dbReference>
<dbReference type="EMBL" id="LAQU01000014">
    <property type="protein sequence ID" value="KKB62898.1"/>
    <property type="molecule type" value="Genomic_DNA"/>
</dbReference>
<dbReference type="Gene3D" id="3.40.1650.10">
    <property type="entry name" value="RbsD-like domain"/>
    <property type="match status" value="1"/>
</dbReference>
<comment type="caution">
    <text evidence="6">The sequence shown here is derived from an EMBL/GenBank/DDBJ whole genome shotgun (WGS) entry which is preliminary data.</text>
</comment>
<reference evidence="6 7" key="1">
    <citation type="submission" date="2015-03" db="EMBL/GenBank/DDBJ databases">
        <title>Draft Genome Sequence of Burkholderia andropogonis type strain ICMP2807, isolated from Sorghum bicolor.</title>
        <authorList>
            <person name="Lopes-Santos L."/>
            <person name="Castro D.B."/>
            <person name="Ottoboni L.M."/>
            <person name="Park D."/>
            <person name="Weirc B.S."/>
            <person name="Destefano S.A."/>
        </authorList>
    </citation>
    <scope>NUCLEOTIDE SEQUENCE [LARGE SCALE GENOMIC DNA]</scope>
    <source>
        <strain evidence="6 7">ICMP2807</strain>
    </source>
</reference>
<dbReference type="OrthoDB" id="9805009at2"/>
<dbReference type="PANTHER" id="PTHR37831:SF1">
    <property type="entry name" value="D-RIBOSE PYRANASE"/>
    <property type="match status" value="1"/>
</dbReference>
<dbReference type="InterPro" id="IPR007721">
    <property type="entry name" value="RbsD_FucU"/>
</dbReference>
<keyword evidence="7" id="KW-1185">Reference proteome</keyword>
<dbReference type="GO" id="GO:0019303">
    <property type="term" value="P:D-ribose catabolic process"/>
    <property type="evidence" value="ECO:0007669"/>
    <property type="project" value="TreeGrafter"/>
</dbReference>
<evidence type="ECO:0000313" key="6">
    <source>
        <dbReference type="EMBL" id="KKB62898.1"/>
    </source>
</evidence>
<keyword evidence="3" id="KW-0963">Cytoplasm</keyword>
<evidence type="ECO:0000256" key="1">
    <source>
        <dbReference type="ARBA" id="ARBA00000223"/>
    </source>
</evidence>
<evidence type="ECO:0000256" key="3">
    <source>
        <dbReference type="ARBA" id="ARBA00022490"/>
    </source>
</evidence>
<dbReference type="GO" id="GO:0005829">
    <property type="term" value="C:cytosol"/>
    <property type="evidence" value="ECO:0007669"/>
    <property type="project" value="TreeGrafter"/>
</dbReference>